<keyword evidence="1" id="KW-0472">Membrane</keyword>
<dbReference type="STRING" id="1121400.SAMN02746065_106108"/>
<name>A0A1W2AWI9_9BACT</name>
<feature type="domain" description="Phage shock protein PspC N-terminal" evidence="2">
    <location>
        <begin position="35"/>
        <end position="90"/>
    </location>
</feature>
<feature type="transmembrane region" description="Helical" evidence="1">
    <location>
        <begin position="59"/>
        <end position="87"/>
    </location>
</feature>
<evidence type="ECO:0000313" key="4">
    <source>
        <dbReference type="Proteomes" id="UP000192418"/>
    </source>
</evidence>
<keyword evidence="4" id="KW-1185">Reference proteome</keyword>
<dbReference type="Pfam" id="PF04024">
    <property type="entry name" value="PspC"/>
    <property type="match status" value="1"/>
</dbReference>
<protein>
    <submittedName>
        <fullName evidence="3">Phage shock protein C (PspC) family protein</fullName>
    </submittedName>
</protein>
<dbReference type="AlphaFoldDB" id="A0A1W2AWI9"/>
<organism evidence="3 4">
    <name type="scientific">Desulfocicer vacuolatum DSM 3385</name>
    <dbReference type="NCBI Taxonomy" id="1121400"/>
    <lineage>
        <taxon>Bacteria</taxon>
        <taxon>Pseudomonadati</taxon>
        <taxon>Thermodesulfobacteriota</taxon>
        <taxon>Desulfobacteria</taxon>
        <taxon>Desulfobacterales</taxon>
        <taxon>Desulfobacteraceae</taxon>
        <taxon>Desulfocicer</taxon>
    </lineage>
</organism>
<accession>A0A1W2AWI9</accession>
<evidence type="ECO:0000259" key="2">
    <source>
        <dbReference type="Pfam" id="PF04024"/>
    </source>
</evidence>
<dbReference type="RefSeq" id="WP_084068044.1">
    <property type="nucleotide sequence ID" value="NZ_FWXY01000006.1"/>
</dbReference>
<dbReference type="EMBL" id="FWXY01000006">
    <property type="protein sequence ID" value="SMC64984.1"/>
    <property type="molecule type" value="Genomic_DNA"/>
</dbReference>
<dbReference type="OrthoDB" id="7359894at2"/>
<keyword evidence="1" id="KW-1133">Transmembrane helix</keyword>
<dbReference type="InterPro" id="IPR014320">
    <property type="entry name" value="Phageshock_PspC"/>
</dbReference>
<evidence type="ECO:0000313" key="3">
    <source>
        <dbReference type="EMBL" id="SMC64984.1"/>
    </source>
</evidence>
<evidence type="ECO:0000256" key="1">
    <source>
        <dbReference type="SAM" id="Phobius"/>
    </source>
</evidence>
<sequence length="153" mass="18138">MRKGYKQRQWHRQRHPRGFRAGHSSRFGKAASQGIFRSRHGIIMGVCKGISESFNFSVFWVRVIFVITFFFSGLWPVIGIYLAGAFLMKPRPVKPLETEEEKDFYNNYVNSRAGAVRTLKSRFDSLERRIRRMEDTVTTREFEWDRKMSGEQY</sequence>
<reference evidence="3 4" key="1">
    <citation type="submission" date="2017-04" db="EMBL/GenBank/DDBJ databases">
        <authorList>
            <person name="Afonso C.L."/>
            <person name="Miller P.J."/>
            <person name="Scott M.A."/>
            <person name="Spackman E."/>
            <person name="Goraichik I."/>
            <person name="Dimitrov K.M."/>
            <person name="Suarez D.L."/>
            <person name="Swayne D.E."/>
        </authorList>
    </citation>
    <scope>NUCLEOTIDE SEQUENCE [LARGE SCALE GENOMIC DNA]</scope>
    <source>
        <strain evidence="3 4">DSM 3385</strain>
    </source>
</reference>
<dbReference type="Proteomes" id="UP000192418">
    <property type="component" value="Unassembled WGS sequence"/>
</dbReference>
<proteinExistence type="predicted"/>
<keyword evidence="1" id="KW-0812">Transmembrane</keyword>
<gene>
    <name evidence="3" type="ORF">SAMN02746065_106108</name>
</gene>
<dbReference type="InterPro" id="IPR007168">
    <property type="entry name" value="Phageshock_PspC_N"/>
</dbReference>
<dbReference type="NCBIfam" id="TIGR02978">
    <property type="entry name" value="phageshock_pspC"/>
    <property type="match status" value="1"/>
</dbReference>